<dbReference type="PANTHER" id="PTHR43162">
    <property type="match status" value="1"/>
</dbReference>
<proteinExistence type="predicted"/>
<dbReference type="RefSeq" id="WP_165296919.1">
    <property type="nucleotide sequence ID" value="NZ_JAAKZZ010000013.1"/>
</dbReference>
<dbReference type="EMBL" id="JAAKZZ010000013">
    <property type="protein sequence ID" value="NGO67259.1"/>
    <property type="molecule type" value="Genomic_DNA"/>
</dbReference>
<dbReference type="Gene3D" id="3.40.50.720">
    <property type="entry name" value="NAD(P)-binding Rossmann-like Domain"/>
    <property type="match status" value="1"/>
</dbReference>
<name>A0A6G4WPR7_9ACTN</name>
<sequence length="284" mass="29866">MILVTGATGKVGGQVAAQLSAAGAPVRALARDPERARAVLPDGVQAVRGDLTDPASLPPALDGVESVFLMWPLFGPEGAEDVVPVLTRHARRVVYLSATGVQDDDAVPPEEGILGFHTVLERLVRAGAEEWTLLRAGGFAANTLEWAEQIRAGDTVRVPYPGAGRSLIHEADIAAVAVRALLTDELLGARPVLTGPRTLTQAEQVHTLGEVLGRTLRVEEVPHAEAVGNLAAMGLPEDVADAILQAHAAMEAEPEPVDGAFPAIMGRPPRGFRDWAADHAGDFR</sequence>
<dbReference type="InterPro" id="IPR051604">
    <property type="entry name" value="Ergot_Alk_Oxidoreductase"/>
</dbReference>
<gene>
    <name evidence="2" type="ORF">G5C65_02590</name>
</gene>
<keyword evidence="3" id="KW-1185">Reference proteome</keyword>
<protein>
    <submittedName>
        <fullName evidence="2">NAD(P)H-binding protein</fullName>
    </submittedName>
</protein>
<evidence type="ECO:0000259" key="1">
    <source>
        <dbReference type="Pfam" id="PF13460"/>
    </source>
</evidence>
<dbReference type="AlphaFoldDB" id="A0A6G4WPR7"/>
<dbReference type="SUPFAM" id="SSF51735">
    <property type="entry name" value="NAD(P)-binding Rossmann-fold domains"/>
    <property type="match status" value="1"/>
</dbReference>
<dbReference type="InterPro" id="IPR036291">
    <property type="entry name" value="NAD(P)-bd_dom_sf"/>
</dbReference>
<organism evidence="2 3">
    <name type="scientific">Streptomyces boncukensis</name>
    <dbReference type="NCBI Taxonomy" id="2711219"/>
    <lineage>
        <taxon>Bacteria</taxon>
        <taxon>Bacillati</taxon>
        <taxon>Actinomycetota</taxon>
        <taxon>Actinomycetes</taxon>
        <taxon>Kitasatosporales</taxon>
        <taxon>Streptomycetaceae</taxon>
        <taxon>Streptomyces</taxon>
    </lineage>
</organism>
<dbReference type="PANTHER" id="PTHR43162:SF1">
    <property type="entry name" value="PRESTALK A DIFFERENTIATION PROTEIN A"/>
    <property type="match status" value="1"/>
</dbReference>
<accession>A0A6G4WPR7</accession>
<dbReference type="Gene3D" id="3.90.25.10">
    <property type="entry name" value="UDP-galactose 4-epimerase, domain 1"/>
    <property type="match status" value="1"/>
</dbReference>
<reference evidence="2 3" key="1">
    <citation type="submission" date="2020-02" db="EMBL/GenBank/DDBJ databases">
        <title>Whole-genome analyses of novel actinobacteria.</title>
        <authorList>
            <person name="Sahin N."/>
            <person name="Tatar D."/>
        </authorList>
    </citation>
    <scope>NUCLEOTIDE SEQUENCE [LARGE SCALE GENOMIC DNA]</scope>
    <source>
        <strain evidence="2 3">SB3404</strain>
    </source>
</reference>
<dbReference type="Pfam" id="PF13460">
    <property type="entry name" value="NAD_binding_10"/>
    <property type="match status" value="1"/>
</dbReference>
<feature type="domain" description="NAD(P)-binding" evidence="1">
    <location>
        <begin position="6"/>
        <end position="182"/>
    </location>
</feature>
<dbReference type="Proteomes" id="UP000477722">
    <property type="component" value="Unassembled WGS sequence"/>
</dbReference>
<evidence type="ECO:0000313" key="3">
    <source>
        <dbReference type="Proteomes" id="UP000477722"/>
    </source>
</evidence>
<evidence type="ECO:0000313" key="2">
    <source>
        <dbReference type="EMBL" id="NGO67259.1"/>
    </source>
</evidence>
<dbReference type="InterPro" id="IPR016040">
    <property type="entry name" value="NAD(P)-bd_dom"/>
</dbReference>
<comment type="caution">
    <text evidence="2">The sequence shown here is derived from an EMBL/GenBank/DDBJ whole genome shotgun (WGS) entry which is preliminary data.</text>
</comment>